<evidence type="ECO:0000256" key="5">
    <source>
        <dbReference type="ARBA" id="ARBA00022695"/>
    </source>
</evidence>
<evidence type="ECO:0000256" key="12">
    <source>
        <dbReference type="ARBA" id="ARBA00022842"/>
    </source>
</evidence>
<keyword evidence="7" id="KW-0479">Metal-binding</keyword>
<keyword evidence="16" id="KW-0239">DNA-directed DNA polymerase</keyword>
<evidence type="ECO:0000313" key="25">
    <source>
        <dbReference type="Proteomes" id="UP000765509"/>
    </source>
</evidence>
<dbReference type="GO" id="GO:0005634">
    <property type="term" value="C:nucleus"/>
    <property type="evidence" value="ECO:0007669"/>
    <property type="project" value="UniProtKB-ARBA"/>
</dbReference>
<dbReference type="GO" id="GO:0005524">
    <property type="term" value="F:ATP binding"/>
    <property type="evidence" value="ECO:0007669"/>
    <property type="project" value="UniProtKB-KW"/>
</dbReference>
<keyword evidence="10" id="KW-0378">Hydrolase</keyword>
<dbReference type="GO" id="GO:0008233">
    <property type="term" value="F:peptidase activity"/>
    <property type="evidence" value="ECO:0007669"/>
    <property type="project" value="UniProtKB-KW"/>
</dbReference>
<keyword evidence="17" id="KW-0917">Virion maturation</keyword>
<evidence type="ECO:0000256" key="9">
    <source>
        <dbReference type="ARBA" id="ARBA00022759"/>
    </source>
</evidence>
<dbReference type="Proteomes" id="UP000765509">
    <property type="component" value="Unassembled WGS sequence"/>
</dbReference>
<name>A0A9Q3CTS5_9BASI</name>
<reference evidence="24" key="1">
    <citation type="submission" date="2021-03" db="EMBL/GenBank/DDBJ databases">
        <title>Draft genome sequence of rust myrtle Austropuccinia psidii MF-1, a brazilian biotype.</title>
        <authorList>
            <person name="Quecine M.C."/>
            <person name="Pachon D.M.R."/>
            <person name="Bonatelli M.L."/>
            <person name="Correr F.H."/>
            <person name="Franceschini L.M."/>
            <person name="Leite T.F."/>
            <person name="Margarido G.R.A."/>
            <person name="Almeida C.A."/>
            <person name="Ferrarezi J.A."/>
            <person name="Labate C.A."/>
        </authorList>
    </citation>
    <scope>NUCLEOTIDE SEQUENCE</scope>
    <source>
        <strain evidence="24">MF-1</strain>
    </source>
</reference>
<proteinExistence type="predicted"/>
<dbReference type="GO" id="GO:0004519">
    <property type="term" value="F:endonuclease activity"/>
    <property type="evidence" value="ECO:0007669"/>
    <property type="project" value="UniProtKB-KW"/>
</dbReference>
<evidence type="ECO:0000256" key="2">
    <source>
        <dbReference type="ARBA" id="ARBA00022578"/>
    </source>
</evidence>
<protein>
    <recommendedName>
        <fullName evidence="23">Integrase catalytic domain-containing protein</fullName>
    </recommendedName>
</protein>
<keyword evidence="18" id="KW-0233">DNA recombination</keyword>
<keyword evidence="6" id="KW-0540">Nuclease</keyword>
<evidence type="ECO:0000256" key="16">
    <source>
        <dbReference type="ARBA" id="ARBA00022932"/>
    </source>
</evidence>
<evidence type="ECO:0000256" key="15">
    <source>
        <dbReference type="ARBA" id="ARBA00022918"/>
    </source>
</evidence>
<keyword evidence="8" id="KW-0547">Nucleotide-binding</keyword>
<evidence type="ECO:0000256" key="18">
    <source>
        <dbReference type="ARBA" id="ARBA00023172"/>
    </source>
</evidence>
<dbReference type="OrthoDB" id="5598729at2759"/>
<evidence type="ECO:0000256" key="19">
    <source>
        <dbReference type="ARBA" id="ARBA00023268"/>
    </source>
</evidence>
<evidence type="ECO:0000256" key="4">
    <source>
        <dbReference type="ARBA" id="ARBA00022670"/>
    </source>
</evidence>
<comment type="caution">
    <text evidence="24">The sequence shown here is derived from an EMBL/GenBank/DDBJ whole genome shotgun (WGS) entry which is preliminary data.</text>
</comment>
<evidence type="ECO:0000256" key="6">
    <source>
        <dbReference type="ARBA" id="ARBA00022722"/>
    </source>
</evidence>
<dbReference type="InterPro" id="IPR054722">
    <property type="entry name" value="PolX-like_BBD"/>
</dbReference>
<dbReference type="GO" id="GO:0046872">
    <property type="term" value="F:metal ion binding"/>
    <property type="evidence" value="ECO:0007669"/>
    <property type="project" value="UniProtKB-KW"/>
</dbReference>
<dbReference type="SUPFAM" id="SSF53098">
    <property type="entry name" value="Ribonuclease H-like"/>
    <property type="match status" value="1"/>
</dbReference>
<evidence type="ECO:0000259" key="23">
    <source>
        <dbReference type="PROSITE" id="PS50994"/>
    </source>
</evidence>
<dbReference type="InterPro" id="IPR012337">
    <property type="entry name" value="RNaseH-like_sf"/>
</dbReference>
<keyword evidence="3" id="KW-1188">Viral release from host cell</keyword>
<dbReference type="Pfam" id="PF14223">
    <property type="entry name" value="Retrotran_gag_2"/>
    <property type="match status" value="1"/>
</dbReference>
<keyword evidence="25" id="KW-1185">Reference proteome</keyword>
<evidence type="ECO:0000256" key="14">
    <source>
        <dbReference type="ARBA" id="ARBA00022908"/>
    </source>
</evidence>
<dbReference type="Pfam" id="PF07727">
    <property type="entry name" value="RVT_2"/>
    <property type="match status" value="1"/>
</dbReference>
<evidence type="ECO:0000256" key="17">
    <source>
        <dbReference type="ARBA" id="ARBA00023113"/>
    </source>
</evidence>
<dbReference type="Gene3D" id="3.30.420.10">
    <property type="entry name" value="Ribonuclease H-like superfamily/Ribonuclease H"/>
    <property type="match status" value="1"/>
</dbReference>
<dbReference type="GO" id="GO:0003964">
    <property type="term" value="F:RNA-directed DNA polymerase activity"/>
    <property type="evidence" value="ECO:0007669"/>
    <property type="project" value="UniProtKB-KW"/>
</dbReference>
<feature type="domain" description="Integrase catalytic" evidence="23">
    <location>
        <begin position="458"/>
        <end position="624"/>
    </location>
</feature>
<dbReference type="Pfam" id="PF22936">
    <property type="entry name" value="Pol_BBD"/>
    <property type="match status" value="1"/>
</dbReference>
<keyword evidence="12" id="KW-0460">Magnesium</keyword>
<evidence type="ECO:0000256" key="21">
    <source>
        <dbReference type="ARBA" id="ARBA00049244"/>
    </source>
</evidence>
<evidence type="ECO:0000256" key="22">
    <source>
        <dbReference type="SAM" id="MobiDB-lite"/>
    </source>
</evidence>
<sequence>MNDKTLDIKDISTIPILDGTNYGHWQMRMKIYLRSRDLLDVCKNLRSNDTSTSSINKWKKASFEAINLITTRITERVFREVVNSETIENSHLIWAKISKHYASKCAVNRWRVWMDWQRCFYDGNLQNYIDNCCKLMMELDAVSIVVPNKLLSYSLLGKLGGNSQLNQFVETLTFKEDIIEKPMIILSWLQDFASHINHSNSSISKKEHDSSALITSFPEPHKIIFYCSNGKHNKRCTTHKKEDCWAENPHLRPSRLEKKRKNNPAAHLSIAQALTTLGGSSVPAHNQVVVDCGATHHMFNSPKFFLNCFKKICSKVATGDSNSKLWAQGIGTVQLECEGQLLNLRNCLYVPKLKCNLISLLELFKEDLTIQQTGNTFRLISNKRTLLKGDINNRLMHITYSLPTSLLTISDKSLWHCQLGHPSRTVLKYLGLPEEETSCLTCRINKSHRLPFTHHFTSVNSPMDTIHIDVVGPITPESVSGFRFLLTIVDQATSFKIIKFLKRKSDSFDQFVIAKTHMENWHNRKIRKLVSDRGGEFLNQRFEALANECGFVHIFAPPETPEHNGFSERANRTILEKARCLMSPTNLPNRYWAEAINTAVFLSNLSPTLSRDGKSPQFLWSSISPNLTGLRTFGCFENEGSAYRILRLDDLKVVITRNAVFNKRVFPSIPGKTTSVHWTIDGIDESLPLAATYSDRQIEGDSLSNSEDNVDILNHRGSNDESIINSERTNEDQTDESPNESSSNSPIEHGDLLNNERHRCSSEEATNNHKTRRVKVVGPRHPTLITSNVDSIHILPYSQRAKALLTTTDNAPKTYHKAIQGENKVEWESAIQKELLTMKKLEVWDVIELRSDYKLVGTTWVFKIKKDHLNHALEHKARLCAQGFTQTPGIDFEKTYAPTGRLNSLRALIAHASFSGLDFHQIDVKSAFLNAPLMETVYLTIPQGLDIDRRKFCLKLNKAIYGLKQAPLAWYTRLKDWLQSVGFLVCKLDP</sequence>
<dbReference type="InterPro" id="IPR013103">
    <property type="entry name" value="RVT_2"/>
</dbReference>
<gene>
    <name evidence="24" type="ORF">O181_028091</name>
</gene>
<dbReference type="GO" id="GO:0003887">
    <property type="term" value="F:DNA-directed DNA polymerase activity"/>
    <property type="evidence" value="ECO:0007669"/>
    <property type="project" value="UniProtKB-KW"/>
</dbReference>
<dbReference type="PANTHER" id="PTHR42648:SF11">
    <property type="entry name" value="TRANSPOSON TY4-P GAG-POL POLYPROTEIN"/>
    <property type="match status" value="1"/>
</dbReference>
<dbReference type="InterPro" id="IPR036397">
    <property type="entry name" value="RNaseH_sf"/>
</dbReference>
<keyword evidence="5" id="KW-0548">Nucleotidyltransferase</keyword>
<dbReference type="GO" id="GO:0015074">
    <property type="term" value="P:DNA integration"/>
    <property type="evidence" value="ECO:0007669"/>
    <property type="project" value="UniProtKB-KW"/>
</dbReference>
<keyword evidence="4" id="KW-0645">Protease</keyword>
<dbReference type="EMBL" id="AVOT02009572">
    <property type="protein sequence ID" value="MBW0488376.1"/>
    <property type="molecule type" value="Genomic_DNA"/>
</dbReference>
<keyword evidence="2" id="KW-0815">Transposition</keyword>
<organism evidence="24 25">
    <name type="scientific">Austropuccinia psidii MF-1</name>
    <dbReference type="NCBI Taxonomy" id="1389203"/>
    <lineage>
        <taxon>Eukaryota</taxon>
        <taxon>Fungi</taxon>
        <taxon>Dikarya</taxon>
        <taxon>Basidiomycota</taxon>
        <taxon>Pucciniomycotina</taxon>
        <taxon>Pucciniomycetes</taxon>
        <taxon>Pucciniales</taxon>
        <taxon>Sphaerophragmiaceae</taxon>
        <taxon>Austropuccinia</taxon>
    </lineage>
</organism>
<keyword evidence="9" id="KW-0255">Endonuclease</keyword>
<keyword evidence="16" id="KW-0808">Transferase</keyword>
<dbReference type="GO" id="GO:0006310">
    <property type="term" value="P:DNA recombination"/>
    <property type="evidence" value="ECO:0007669"/>
    <property type="project" value="UniProtKB-KW"/>
</dbReference>
<dbReference type="GO" id="GO:0006508">
    <property type="term" value="P:proteolysis"/>
    <property type="evidence" value="ECO:0007669"/>
    <property type="project" value="UniProtKB-KW"/>
</dbReference>
<comment type="catalytic activity">
    <reaction evidence="20">
        <text>DNA(n) + a 2'-deoxyribonucleoside 5'-triphosphate = DNA(n+1) + diphosphate</text>
        <dbReference type="Rhea" id="RHEA:22508"/>
        <dbReference type="Rhea" id="RHEA-COMP:17339"/>
        <dbReference type="Rhea" id="RHEA-COMP:17340"/>
        <dbReference type="ChEBI" id="CHEBI:33019"/>
        <dbReference type="ChEBI" id="CHEBI:61560"/>
        <dbReference type="ChEBI" id="CHEBI:173112"/>
        <dbReference type="EC" id="2.7.7.49"/>
    </reaction>
</comment>
<dbReference type="AlphaFoldDB" id="A0A9Q3CTS5"/>
<dbReference type="InterPro" id="IPR039537">
    <property type="entry name" value="Retrotran_Ty1/copia-like"/>
</dbReference>
<keyword evidence="14" id="KW-0229">DNA integration</keyword>
<dbReference type="GO" id="GO:0003723">
    <property type="term" value="F:RNA binding"/>
    <property type="evidence" value="ECO:0007669"/>
    <property type="project" value="UniProtKB-KW"/>
</dbReference>
<evidence type="ECO:0000256" key="13">
    <source>
        <dbReference type="ARBA" id="ARBA00022884"/>
    </source>
</evidence>
<keyword evidence="11" id="KW-0067">ATP-binding</keyword>
<comment type="catalytic activity">
    <reaction evidence="21">
        <text>DNA(n) + a 2'-deoxyribonucleoside 5'-triphosphate = DNA(n+1) + diphosphate</text>
        <dbReference type="Rhea" id="RHEA:22508"/>
        <dbReference type="Rhea" id="RHEA-COMP:17339"/>
        <dbReference type="Rhea" id="RHEA-COMP:17340"/>
        <dbReference type="ChEBI" id="CHEBI:33019"/>
        <dbReference type="ChEBI" id="CHEBI:61560"/>
        <dbReference type="ChEBI" id="CHEBI:173112"/>
        <dbReference type="EC" id="2.7.7.7"/>
    </reaction>
</comment>
<evidence type="ECO:0000256" key="20">
    <source>
        <dbReference type="ARBA" id="ARBA00048173"/>
    </source>
</evidence>
<evidence type="ECO:0000256" key="1">
    <source>
        <dbReference type="ARBA" id="ARBA00002180"/>
    </source>
</evidence>
<keyword evidence="13" id="KW-0694">RNA-binding</keyword>
<evidence type="ECO:0000256" key="3">
    <source>
        <dbReference type="ARBA" id="ARBA00022612"/>
    </source>
</evidence>
<evidence type="ECO:0000256" key="11">
    <source>
        <dbReference type="ARBA" id="ARBA00022840"/>
    </source>
</evidence>
<dbReference type="PROSITE" id="PS50994">
    <property type="entry name" value="INTEGRASE"/>
    <property type="match status" value="1"/>
</dbReference>
<keyword evidence="15" id="KW-0695">RNA-directed DNA polymerase</keyword>
<keyword evidence="19" id="KW-0511">Multifunctional enzyme</keyword>
<dbReference type="GO" id="GO:0032196">
    <property type="term" value="P:transposition"/>
    <property type="evidence" value="ECO:0007669"/>
    <property type="project" value="UniProtKB-KW"/>
</dbReference>
<evidence type="ECO:0000256" key="8">
    <source>
        <dbReference type="ARBA" id="ARBA00022741"/>
    </source>
</evidence>
<feature type="region of interest" description="Disordered" evidence="22">
    <location>
        <begin position="699"/>
        <end position="753"/>
    </location>
</feature>
<dbReference type="InterPro" id="IPR001584">
    <property type="entry name" value="Integrase_cat-core"/>
</dbReference>
<evidence type="ECO:0000313" key="24">
    <source>
        <dbReference type="EMBL" id="MBW0488376.1"/>
    </source>
</evidence>
<dbReference type="PANTHER" id="PTHR42648">
    <property type="entry name" value="TRANSPOSASE, PUTATIVE-RELATED"/>
    <property type="match status" value="1"/>
</dbReference>
<evidence type="ECO:0000256" key="7">
    <source>
        <dbReference type="ARBA" id="ARBA00022723"/>
    </source>
</evidence>
<evidence type="ECO:0000256" key="10">
    <source>
        <dbReference type="ARBA" id="ARBA00022801"/>
    </source>
</evidence>
<accession>A0A9Q3CTS5</accession>
<comment type="function">
    <text evidence="1">The aspartyl protease (PR) mediates the proteolytic cleavages of the Gag and Gag-Pol polyproteins after assembly of the VLP.</text>
</comment>